<dbReference type="EMBL" id="BQXS01011700">
    <property type="protein sequence ID" value="GKT15778.1"/>
    <property type="molecule type" value="Genomic_DNA"/>
</dbReference>
<evidence type="ECO:0000313" key="2">
    <source>
        <dbReference type="EMBL" id="GKT15778.1"/>
    </source>
</evidence>
<organism evidence="2 3">
    <name type="scientific">Aduncisulcus paluster</name>
    <dbReference type="NCBI Taxonomy" id="2918883"/>
    <lineage>
        <taxon>Eukaryota</taxon>
        <taxon>Metamonada</taxon>
        <taxon>Carpediemonas-like organisms</taxon>
        <taxon>Aduncisulcus</taxon>
    </lineage>
</organism>
<gene>
    <name evidence="2" type="ORF">ADUPG1_010787</name>
</gene>
<comment type="caution">
    <text evidence="2">The sequence shown here is derived from an EMBL/GenBank/DDBJ whole genome shotgun (WGS) entry which is preliminary data.</text>
</comment>
<keyword evidence="3" id="KW-1185">Reference proteome</keyword>
<dbReference type="Proteomes" id="UP001057375">
    <property type="component" value="Unassembled WGS sequence"/>
</dbReference>
<dbReference type="InterPro" id="IPR050408">
    <property type="entry name" value="HGPRT"/>
</dbReference>
<reference evidence="2" key="1">
    <citation type="submission" date="2022-03" db="EMBL/GenBank/DDBJ databases">
        <title>Draft genome sequence of Aduncisulcus paluster, a free-living microaerophilic Fornicata.</title>
        <authorList>
            <person name="Yuyama I."/>
            <person name="Kume K."/>
            <person name="Tamura T."/>
            <person name="Inagaki Y."/>
            <person name="Hashimoto T."/>
        </authorList>
    </citation>
    <scope>NUCLEOTIDE SEQUENCE</scope>
    <source>
        <strain evidence="2">NY0171</strain>
    </source>
</reference>
<evidence type="ECO:0000259" key="1">
    <source>
        <dbReference type="Pfam" id="PF00156"/>
    </source>
</evidence>
<proteinExistence type="predicted"/>
<dbReference type="InterPro" id="IPR029057">
    <property type="entry name" value="PRTase-like"/>
</dbReference>
<dbReference type="Gene3D" id="3.40.50.2020">
    <property type="match status" value="1"/>
</dbReference>
<accession>A0ABQ5JVL2</accession>
<dbReference type="InterPro" id="IPR000836">
    <property type="entry name" value="PRTase_dom"/>
</dbReference>
<dbReference type="CDD" id="cd06223">
    <property type="entry name" value="PRTases_typeI"/>
    <property type="match status" value="1"/>
</dbReference>
<dbReference type="PANTHER" id="PTHR43340:SF1">
    <property type="entry name" value="HYPOXANTHINE PHOSPHORIBOSYLTRANSFERASE"/>
    <property type="match status" value="1"/>
</dbReference>
<dbReference type="Pfam" id="PF00156">
    <property type="entry name" value="Pribosyltran"/>
    <property type="match status" value="1"/>
</dbReference>
<feature type="domain" description="Phosphoribosyltransferase" evidence="1">
    <location>
        <begin position="45"/>
        <end position="193"/>
    </location>
</feature>
<dbReference type="PANTHER" id="PTHR43340">
    <property type="entry name" value="HYPOXANTHINE-GUANINE PHOSPHORIBOSYLTRANSFERASE"/>
    <property type="match status" value="1"/>
</dbReference>
<name>A0ABQ5JVL2_9EUKA</name>
<sequence>MKCFVSDNHVTAIKESFFRDRLDSRDVHPRDWFLLLTHDELDFMVRVVAHKLNSMFSKEIRPVLIIGLLKGVFMFMGDITRHLAFPYELKFVSFSSYVDNEHLDEAVYHFDFEAKDVNDRKIILLDELFDTGMTLETMRKVILSMKGCTLARTDIVTCTLFAKNEECRKYPEPDVVGLDTLPNWWLVGYGLDDSGIRRGWGHLFARGVGFTVEKLFKGLPPKSREGRSPEGKSREDILEMWRGDQAEAFSELREVAASLRFYR</sequence>
<evidence type="ECO:0000313" key="3">
    <source>
        <dbReference type="Proteomes" id="UP001057375"/>
    </source>
</evidence>
<protein>
    <recommendedName>
        <fullName evidence="1">Phosphoribosyltransferase domain-containing protein</fullName>
    </recommendedName>
</protein>
<dbReference type="SUPFAM" id="SSF53271">
    <property type="entry name" value="PRTase-like"/>
    <property type="match status" value="1"/>
</dbReference>